<feature type="domain" description="Alpha-glycerophosphate oxidase C-terminal" evidence="8">
    <location>
        <begin position="422"/>
        <end position="508"/>
    </location>
</feature>
<dbReference type="Gene3D" id="3.50.50.60">
    <property type="entry name" value="FAD/NAD(P)-binding domain"/>
    <property type="match status" value="1"/>
</dbReference>
<dbReference type="InterPro" id="IPR006076">
    <property type="entry name" value="FAD-dep_OxRdtase"/>
</dbReference>
<evidence type="ECO:0000256" key="6">
    <source>
        <dbReference type="ARBA" id="ARBA00023002"/>
    </source>
</evidence>
<dbReference type="Pfam" id="PF01266">
    <property type="entry name" value="DAO"/>
    <property type="match status" value="1"/>
</dbReference>
<dbReference type="InterPro" id="IPR031656">
    <property type="entry name" value="DAO_C"/>
</dbReference>
<protein>
    <submittedName>
        <fullName evidence="9">FAD-dependent oxidoreductase</fullName>
    </submittedName>
</protein>
<keyword evidence="10" id="KW-1185">Reference proteome</keyword>
<dbReference type="Pfam" id="PF16901">
    <property type="entry name" value="DAO_C"/>
    <property type="match status" value="1"/>
</dbReference>
<dbReference type="Gene3D" id="1.10.8.870">
    <property type="entry name" value="Alpha-glycerophosphate oxidase, cap domain"/>
    <property type="match status" value="1"/>
</dbReference>
<dbReference type="PRINTS" id="PR01001">
    <property type="entry name" value="FADG3PDH"/>
</dbReference>
<name>A0ABW5U9A5_9SPHI</name>
<comment type="caution">
    <text evidence="9">The sequence shown here is derived from an EMBL/GenBank/DDBJ whole genome shotgun (WGS) entry which is preliminary data.</text>
</comment>
<keyword evidence="3" id="KW-0285">Flavoprotein</keyword>
<dbReference type="Proteomes" id="UP001597418">
    <property type="component" value="Unassembled WGS sequence"/>
</dbReference>
<evidence type="ECO:0000256" key="1">
    <source>
        <dbReference type="ARBA" id="ARBA00001974"/>
    </source>
</evidence>
<evidence type="ECO:0000256" key="3">
    <source>
        <dbReference type="ARBA" id="ARBA00022630"/>
    </source>
</evidence>
<dbReference type="Gene3D" id="3.30.9.10">
    <property type="entry name" value="D-Amino Acid Oxidase, subunit A, domain 2"/>
    <property type="match status" value="1"/>
</dbReference>
<keyword evidence="6" id="KW-0560">Oxidoreductase</keyword>
<dbReference type="InterPro" id="IPR036188">
    <property type="entry name" value="FAD/NAD-bd_sf"/>
</dbReference>
<gene>
    <name evidence="9" type="ORF">ACFSQ6_03685</name>
</gene>
<comment type="cofactor">
    <cofactor evidence="1">
        <name>FAD</name>
        <dbReference type="ChEBI" id="CHEBI:57692"/>
    </cofactor>
</comment>
<dbReference type="RefSeq" id="WP_066755607.1">
    <property type="nucleotide sequence ID" value="NZ_JBHUMB010000006.1"/>
</dbReference>
<evidence type="ECO:0000259" key="7">
    <source>
        <dbReference type="Pfam" id="PF01266"/>
    </source>
</evidence>
<evidence type="ECO:0000313" key="10">
    <source>
        <dbReference type="Proteomes" id="UP001597418"/>
    </source>
</evidence>
<evidence type="ECO:0000256" key="2">
    <source>
        <dbReference type="ARBA" id="ARBA00007330"/>
    </source>
</evidence>
<evidence type="ECO:0000256" key="5">
    <source>
        <dbReference type="ARBA" id="ARBA00022827"/>
    </source>
</evidence>
<dbReference type="PROSITE" id="PS00978">
    <property type="entry name" value="FAD_G3PDH_2"/>
    <property type="match status" value="1"/>
</dbReference>
<evidence type="ECO:0000256" key="4">
    <source>
        <dbReference type="ARBA" id="ARBA00022798"/>
    </source>
</evidence>
<dbReference type="InterPro" id="IPR000447">
    <property type="entry name" value="G3P_DH_FAD-dep"/>
</dbReference>
<dbReference type="PANTHER" id="PTHR11985">
    <property type="entry name" value="GLYCEROL-3-PHOSPHATE DEHYDROGENASE"/>
    <property type="match status" value="1"/>
</dbReference>
<keyword evidence="5" id="KW-0274">FAD</keyword>
<evidence type="ECO:0000259" key="8">
    <source>
        <dbReference type="Pfam" id="PF16901"/>
    </source>
</evidence>
<feature type="domain" description="FAD dependent oxidoreductase" evidence="7">
    <location>
        <begin position="23"/>
        <end position="347"/>
    </location>
</feature>
<keyword evidence="4" id="KW-0319">Glycerol metabolism</keyword>
<sequence>MTDISQFSRTTQINRLSETAEWDFIIIGGGATGLGVAVDAASRGFKTLLLEKTDFAKGTSSRSTKLVHGGVRYLAQGDIKLVYGALKERWRIFKNAPHVSRTQSFIIPCYSFFEKWKYLIGLKLYDWLAGKYSIGRSIFLSKNETSKHLTNLKKQKLYGGVRYFDGQFDDARLAVNLAQTAIEQQACLLNYASVTAVLTNAHGQVDGVAFVDLETDRVYQISGRVIVNATGIFVDDILSMTSSKHSPLARPSQGTHVVVDRSFLPEAQDALMIPKTSDGRVLFGVPWHNYLVLGTTDTAINEKLEEPIPLEQEIDFILSTAADYLENAPTKADVLSTFSGLRPLAANSGTSQKTKEISRDHKLIIHESKLVTITGGKWTTYRKMAEDTVNSSIQALNLPWADCKTMTLSIHGSETTSSSNPERLANYGGDAAHIIALEQSNPNFAKRIIPQLPHSVAQVIWAVRAEMARTVEDILARRLRLLFLNATLALAAAPAVARILANELQRDADWETEQVRAFEALAQGYLIGDVKNQATTF</sequence>
<comment type="similarity">
    <text evidence="2">Belongs to the FAD-dependent glycerol-3-phosphate dehydrogenase family.</text>
</comment>
<dbReference type="EMBL" id="JBHUMB010000006">
    <property type="protein sequence ID" value="MFD2742486.1"/>
    <property type="molecule type" value="Genomic_DNA"/>
</dbReference>
<dbReference type="PANTHER" id="PTHR11985:SF35">
    <property type="entry name" value="ANAEROBIC GLYCEROL-3-PHOSPHATE DEHYDROGENASE SUBUNIT A"/>
    <property type="match status" value="1"/>
</dbReference>
<dbReference type="InterPro" id="IPR038299">
    <property type="entry name" value="DAO_C_sf"/>
</dbReference>
<dbReference type="SUPFAM" id="SSF51905">
    <property type="entry name" value="FAD/NAD(P)-binding domain"/>
    <property type="match status" value="1"/>
</dbReference>
<accession>A0ABW5U9A5</accession>
<dbReference type="SUPFAM" id="SSF54373">
    <property type="entry name" value="FAD-linked reductases, C-terminal domain"/>
    <property type="match status" value="1"/>
</dbReference>
<reference evidence="10" key="1">
    <citation type="journal article" date="2019" name="Int. J. Syst. Evol. Microbiol.">
        <title>The Global Catalogue of Microorganisms (GCM) 10K type strain sequencing project: providing services to taxonomists for standard genome sequencing and annotation.</title>
        <authorList>
            <consortium name="The Broad Institute Genomics Platform"/>
            <consortium name="The Broad Institute Genome Sequencing Center for Infectious Disease"/>
            <person name="Wu L."/>
            <person name="Ma J."/>
        </authorList>
    </citation>
    <scope>NUCLEOTIDE SEQUENCE [LARGE SCALE GENOMIC DNA]</scope>
    <source>
        <strain evidence="10">KCTC 42247</strain>
    </source>
</reference>
<organism evidence="9 10">
    <name type="scientific">Sphingobacterium populi</name>
    <dbReference type="NCBI Taxonomy" id="1812824"/>
    <lineage>
        <taxon>Bacteria</taxon>
        <taxon>Pseudomonadati</taxon>
        <taxon>Bacteroidota</taxon>
        <taxon>Sphingobacteriia</taxon>
        <taxon>Sphingobacteriales</taxon>
        <taxon>Sphingobacteriaceae</taxon>
        <taxon>Sphingobacterium</taxon>
    </lineage>
</organism>
<proteinExistence type="inferred from homology"/>
<evidence type="ECO:0000313" key="9">
    <source>
        <dbReference type="EMBL" id="MFD2742486.1"/>
    </source>
</evidence>